<evidence type="ECO:0000259" key="2">
    <source>
        <dbReference type="PROSITE" id="PS51444"/>
    </source>
</evidence>
<dbReference type="InterPro" id="IPR051144">
    <property type="entry name" value="Formin_homology_domain"/>
</dbReference>
<dbReference type="InterPro" id="IPR042201">
    <property type="entry name" value="FH2_Formin_sf"/>
</dbReference>
<dbReference type="Pfam" id="PF02181">
    <property type="entry name" value="FH2"/>
    <property type="match status" value="1"/>
</dbReference>
<proteinExistence type="inferred from homology"/>
<organism evidence="3 4">
    <name type="scientific">Chenopodium quinoa</name>
    <name type="common">Quinoa</name>
    <dbReference type="NCBI Taxonomy" id="63459"/>
    <lineage>
        <taxon>Eukaryota</taxon>
        <taxon>Viridiplantae</taxon>
        <taxon>Streptophyta</taxon>
        <taxon>Embryophyta</taxon>
        <taxon>Tracheophyta</taxon>
        <taxon>Spermatophyta</taxon>
        <taxon>Magnoliopsida</taxon>
        <taxon>eudicotyledons</taxon>
        <taxon>Gunneridae</taxon>
        <taxon>Pentapetalae</taxon>
        <taxon>Caryophyllales</taxon>
        <taxon>Chenopodiaceae</taxon>
        <taxon>Chenopodioideae</taxon>
        <taxon>Atripliceae</taxon>
        <taxon>Chenopodium</taxon>
    </lineage>
</organism>
<dbReference type="PANTHER" id="PTHR45733:SF10">
    <property type="entry name" value="FORMIN-LIKE PROTEIN 15A-RELATED"/>
    <property type="match status" value="1"/>
</dbReference>
<dbReference type="EnsemblPlants" id="AUR62029831-RA">
    <property type="protein sequence ID" value="AUR62029831-RA:cds"/>
    <property type="gene ID" value="AUR62029831"/>
</dbReference>
<reference evidence="3" key="2">
    <citation type="submission" date="2021-03" db="UniProtKB">
        <authorList>
            <consortium name="EnsemblPlants"/>
        </authorList>
    </citation>
    <scope>IDENTIFICATION</scope>
</reference>
<dbReference type="InterPro" id="IPR015425">
    <property type="entry name" value="FH2_Formin"/>
</dbReference>
<protein>
    <recommendedName>
        <fullName evidence="2">FH2 domain-containing protein</fullName>
    </recommendedName>
</protein>
<dbReference type="PANTHER" id="PTHR45733">
    <property type="entry name" value="FORMIN-J"/>
    <property type="match status" value="1"/>
</dbReference>
<reference evidence="3" key="1">
    <citation type="journal article" date="2017" name="Nature">
        <title>The genome of Chenopodium quinoa.</title>
        <authorList>
            <person name="Jarvis D.E."/>
            <person name="Ho Y.S."/>
            <person name="Lightfoot D.J."/>
            <person name="Schmoeckel S.M."/>
            <person name="Li B."/>
            <person name="Borm T.J.A."/>
            <person name="Ohyanagi H."/>
            <person name="Mineta K."/>
            <person name="Michell C.T."/>
            <person name="Saber N."/>
            <person name="Kharbatia N.M."/>
            <person name="Rupper R.R."/>
            <person name="Sharp A.R."/>
            <person name="Dally N."/>
            <person name="Boughton B.A."/>
            <person name="Woo Y.H."/>
            <person name="Gao G."/>
            <person name="Schijlen E.G.W.M."/>
            <person name="Guo X."/>
            <person name="Momin A.A."/>
            <person name="Negrao S."/>
            <person name="Al-Babili S."/>
            <person name="Gehring C."/>
            <person name="Roessner U."/>
            <person name="Jung C."/>
            <person name="Murphy K."/>
            <person name="Arold S.T."/>
            <person name="Gojobori T."/>
            <person name="van der Linden C.G."/>
            <person name="van Loo E.N."/>
            <person name="Jellen E.N."/>
            <person name="Maughan P.J."/>
            <person name="Tester M."/>
        </authorList>
    </citation>
    <scope>NUCLEOTIDE SEQUENCE [LARGE SCALE GENOMIC DNA]</scope>
    <source>
        <strain evidence="3">cv. PI 614886</strain>
    </source>
</reference>
<comment type="similarity">
    <text evidence="1">Belongs to the formin-like family. Class-II subfamily.</text>
</comment>
<dbReference type="Proteomes" id="UP000596660">
    <property type="component" value="Unplaced"/>
</dbReference>
<name>A0A803MI83_CHEQI</name>
<sequence length="132" mass="14521">MWGAAVLAMDESVLDADKTGDNTEQGKCEQVTYFKKSLNTVNSACDEVRNSGKLKEIMQLILNLGNLLNSGTARGSAVGFKLDSLLILIDTRATNSRMTLMPYLCKAELQLLFTDTIEVLGRRNAGYKQDLL</sequence>
<dbReference type="AlphaFoldDB" id="A0A803MI83"/>
<evidence type="ECO:0000256" key="1">
    <source>
        <dbReference type="ARBA" id="ARBA00006468"/>
    </source>
</evidence>
<evidence type="ECO:0000313" key="3">
    <source>
        <dbReference type="EnsemblPlants" id="AUR62029831-RA:cds"/>
    </source>
</evidence>
<dbReference type="Gene3D" id="1.20.58.2220">
    <property type="entry name" value="Formin, FH2 domain"/>
    <property type="match status" value="1"/>
</dbReference>
<dbReference type="SUPFAM" id="SSF101447">
    <property type="entry name" value="Formin homology 2 domain (FH2 domain)"/>
    <property type="match status" value="1"/>
</dbReference>
<dbReference type="Gramene" id="AUR62029831-RA">
    <property type="protein sequence ID" value="AUR62029831-RA:cds"/>
    <property type="gene ID" value="AUR62029831"/>
</dbReference>
<accession>A0A803MI83</accession>
<dbReference type="PROSITE" id="PS51444">
    <property type="entry name" value="FH2"/>
    <property type="match status" value="1"/>
</dbReference>
<evidence type="ECO:0000313" key="4">
    <source>
        <dbReference type="Proteomes" id="UP000596660"/>
    </source>
</evidence>
<keyword evidence="4" id="KW-1185">Reference proteome</keyword>
<feature type="domain" description="FH2" evidence="2">
    <location>
        <begin position="1"/>
        <end position="132"/>
    </location>
</feature>